<protein>
    <submittedName>
        <fullName evidence="1">Uncharacterized protein</fullName>
    </submittedName>
</protein>
<comment type="caution">
    <text evidence="1">The sequence shown here is derived from an EMBL/GenBank/DDBJ whole genome shotgun (WGS) entry which is preliminary data.</text>
</comment>
<dbReference type="EMBL" id="AODF01000001">
    <property type="protein sequence ID" value="EUJ33770.1"/>
    <property type="molecule type" value="Genomic_DNA"/>
</dbReference>
<gene>
    <name evidence="1" type="ORF">MFLO_01010</name>
</gene>
<evidence type="ECO:0000313" key="1">
    <source>
        <dbReference type="EMBL" id="EUJ33770.1"/>
    </source>
</evidence>
<keyword evidence="2" id="KW-1185">Reference proteome</keyword>
<dbReference type="Proteomes" id="UP000019249">
    <property type="component" value="Unassembled WGS sequence"/>
</dbReference>
<dbReference type="RefSeq" id="WP_036095669.1">
    <property type="nucleotide sequence ID" value="NZ_AODF01000001.1"/>
</dbReference>
<evidence type="ECO:0000313" key="2">
    <source>
        <dbReference type="Proteomes" id="UP000019249"/>
    </source>
</evidence>
<sequence>MNFVELKKQFLILYAAVKKYGDATNNPQLRTLEQLLMELEKEFPDIKVIEDLNHSLYPPHGGINDFFIWDDDFDKRLELNAPIDNAKQITWEMLN</sequence>
<accession>A0ABN0RIH0</accession>
<organism evidence="1 2">
    <name type="scientific">Listeria floridensis FSL S10-1187</name>
    <dbReference type="NCBI Taxonomy" id="1265817"/>
    <lineage>
        <taxon>Bacteria</taxon>
        <taxon>Bacillati</taxon>
        <taxon>Bacillota</taxon>
        <taxon>Bacilli</taxon>
        <taxon>Bacillales</taxon>
        <taxon>Listeriaceae</taxon>
        <taxon>Listeria</taxon>
    </lineage>
</organism>
<name>A0ABN0RIH0_9LIST</name>
<reference evidence="1 2" key="1">
    <citation type="journal article" date="2014" name="Int. J. Syst. Evol. Microbiol.">
        <title>Listeria floridensis sp. nov., Listeria aquatica sp. nov., Listeria cornellensis sp. nov., Listeria riparia sp. nov. and Listeria grandensis sp. nov., from agricultural and natural environments.</title>
        <authorList>
            <person name="den Bakker H.C."/>
            <person name="Warchocki S."/>
            <person name="Wright E.M."/>
            <person name="Allred A.F."/>
            <person name="Ahlstrom C."/>
            <person name="Manuel C.S."/>
            <person name="Stasiewicz M.J."/>
            <person name="Burrell A."/>
            <person name="Roof S."/>
            <person name="Strawn L."/>
            <person name="Fortes E.D."/>
            <person name="Nightingale K.K."/>
            <person name="Kephart D."/>
            <person name="Wiedmann M."/>
        </authorList>
    </citation>
    <scope>NUCLEOTIDE SEQUENCE [LARGE SCALE GENOMIC DNA]</scope>
    <source>
        <strain evidence="1 2">FSL S10-1187</strain>
    </source>
</reference>
<proteinExistence type="predicted"/>